<dbReference type="SMART" id="SM00904">
    <property type="entry name" value="Flavokinase"/>
    <property type="match status" value="1"/>
</dbReference>
<proteinExistence type="inferred from homology"/>
<protein>
    <recommendedName>
        <fullName evidence="5">Riboflavin kinase</fullName>
        <ecNumber evidence="4">2.7.1.26</ecNumber>
    </recommendedName>
    <alternativeName>
        <fullName evidence="12">Flavin mononucleotide kinase 1</fullName>
    </alternativeName>
</protein>
<evidence type="ECO:0000256" key="12">
    <source>
        <dbReference type="ARBA" id="ARBA00029960"/>
    </source>
</evidence>
<comment type="pathway">
    <text evidence="2">Cofactor biosynthesis; FMN biosynthesis; FMN from riboflavin (ATP route): step 1/1.</text>
</comment>
<evidence type="ECO:0000256" key="9">
    <source>
        <dbReference type="ARBA" id="ARBA00022741"/>
    </source>
</evidence>
<feature type="region of interest" description="Disordered" evidence="14">
    <location>
        <begin position="84"/>
        <end position="103"/>
    </location>
</feature>
<evidence type="ECO:0000256" key="3">
    <source>
        <dbReference type="ARBA" id="ARBA00010108"/>
    </source>
</evidence>
<keyword evidence="11" id="KW-0067">ATP-binding</keyword>
<keyword evidence="17" id="KW-1185">Reference proteome</keyword>
<keyword evidence="8" id="KW-0808">Transferase</keyword>
<organism evidence="16 17">
    <name type="scientific">Madurella fahalii</name>
    <dbReference type="NCBI Taxonomy" id="1157608"/>
    <lineage>
        <taxon>Eukaryota</taxon>
        <taxon>Fungi</taxon>
        <taxon>Dikarya</taxon>
        <taxon>Ascomycota</taxon>
        <taxon>Pezizomycotina</taxon>
        <taxon>Sordariomycetes</taxon>
        <taxon>Sordariomycetidae</taxon>
        <taxon>Sordariales</taxon>
        <taxon>Sordariales incertae sedis</taxon>
        <taxon>Madurella</taxon>
    </lineage>
</organism>
<dbReference type="InterPro" id="IPR023468">
    <property type="entry name" value="Riboflavin_kinase"/>
</dbReference>
<dbReference type="RefSeq" id="XP_070921785.1">
    <property type="nucleotide sequence ID" value="XM_071065684.1"/>
</dbReference>
<evidence type="ECO:0000256" key="13">
    <source>
        <dbReference type="ARBA" id="ARBA00047880"/>
    </source>
</evidence>
<dbReference type="EC" id="2.7.1.26" evidence="4"/>
<dbReference type="GeneID" id="98181007"/>
<sequence length="662" mass="70577">MDAPAPLRIRRKPIATSETPPVVGAVPAAREPDQKPPPLPERPGTGGRLRADVHMPVRPVSRGEEPLLQVPQSHHRLRVQTSLPDLSRLATSSPSPTPAPVPTAATFGPGASNAKTLMQNALSEARHFAGGLIPHPTESTKHYTILRHSPPLIFYRGPTTSVTITIFSSPDHPLPADRTLWLQRRGFSGDSGMKIKAFFNATSDWLDVTPSTQVQVEYLAPDTERAWQRDIGKASRKLVKEKGEKKAHVARETHVVRIPEASDDGYFRLILCAGGLPPDEDGDIFSKRKTLCASPIFRVASTSADSSIFRGASLSTLPLEMGVFVASMVATTAAETYTAPVREPVEAVLDRVRPGMIKETIGGLVYDELSERSDAKNEELDQAFIAAHAKHTTRCTDGPLGPIGPDSGPEPPFPLEFQGRVVPGTGQSAAELGIPTANLSDVPDRIKHRLRGVYFGWARAIPAADKPNPSPGDTSGGGPSQSQSHGPESDWHEAIITVGPSPHALASVTPTPLVSAHLISYPARGPNGPNGANGANGTPQSRLALLNCTLQVVALGYLRAAPAPAALPIARRLELASRDVCLALASLGRENWAPAAVAARLGRQRGERSLGERLAEAKDKVVRKVPSVAGSLHKVGVRNGDGLERDRLIGAGGYWVSREVGR</sequence>
<reference evidence="16 17" key="1">
    <citation type="submission" date="2024-09" db="EMBL/GenBank/DDBJ databases">
        <title>Itraconazole resistance in Madurella fahalii resulting from another homologue of gene encoding cytochrome P450 14-alpha sterol demethylase (CYP51).</title>
        <authorList>
            <person name="Yoshioka I."/>
            <person name="Fahal A.H."/>
            <person name="Kaneko S."/>
            <person name="Yaguchi T."/>
        </authorList>
    </citation>
    <scope>NUCLEOTIDE SEQUENCE [LARGE SCALE GENOMIC DNA]</scope>
    <source>
        <strain evidence="16 17">IFM 68171</strain>
    </source>
</reference>
<evidence type="ECO:0000256" key="11">
    <source>
        <dbReference type="ARBA" id="ARBA00022840"/>
    </source>
</evidence>
<keyword evidence="7" id="KW-0288">FMN</keyword>
<dbReference type="SUPFAM" id="SSF82114">
    <property type="entry name" value="Riboflavin kinase-like"/>
    <property type="match status" value="1"/>
</dbReference>
<evidence type="ECO:0000256" key="2">
    <source>
        <dbReference type="ARBA" id="ARBA00005201"/>
    </source>
</evidence>
<evidence type="ECO:0000256" key="6">
    <source>
        <dbReference type="ARBA" id="ARBA00022630"/>
    </source>
</evidence>
<dbReference type="Proteomes" id="UP001628179">
    <property type="component" value="Unassembled WGS sequence"/>
</dbReference>
<feature type="region of interest" description="Disordered" evidence="14">
    <location>
        <begin position="1"/>
        <end position="53"/>
    </location>
</feature>
<evidence type="ECO:0000256" key="7">
    <source>
        <dbReference type="ARBA" id="ARBA00022643"/>
    </source>
</evidence>
<evidence type="ECO:0000313" key="17">
    <source>
        <dbReference type="Proteomes" id="UP001628179"/>
    </source>
</evidence>
<dbReference type="PANTHER" id="PTHR22749">
    <property type="entry name" value="RIBOFLAVIN KINASE/FMN ADENYLYLTRANSFERASE"/>
    <property type="match status" value="1"/>
</dbReference>
<name>A0ABQ0GQN6_9PEZI</name>
<comment type="similarity">
    <text evidence="3">Belongs to the flavokinase family.</text>
</comment>
<keyword evidence="10" id="KW-0418">Kinase</keyword>
<dbReference type="PANTHER" id="PTHR22749:SF6">
    <property type="entry name" value="RIBOFLAVIN KINASE"/>
    <property type="match status" value="1"/>
</dbReference>
<evidence type="ECO:0000313" key="16">
    <source>
        <dbReference type="EMBL" id="GAB1320055.1"/>
    </source>
</evidence>
<accession>A0ABQ0GQN6</accession>
<evidence type="ECO:0000256" key="5">
    <source>
        <dbReference type="ARBA" id="ARBA00017394"/>
    </source>
</evidence>
<evidence type="ECO:0000256" key="14">
    <source>
        <dbReference type="SAM" id="MobiDB-lite"/>
    </source>
</evidence>
<keyword evidence="9" id="KW-0547">Nucleotide-binding</keyword>
<dbReference type="InterPro" id="IPR015865">
    <property type="entry name" value="Riboflavin_kinase_bac/euk"/>
</dbReference>
<dbReference type="EMBL" id="BAAFSV010000006">
    <property type="protein sequence ID" value="GAB1320055.1"/>
    <property type="molecule type" value="Genomic_DNA"/>
</dbReference>
<gene>
    <name evidence="16" type="ORF">MFIFM68171_10265</name>
</gene>
<evidence type="ECO:0000256" key="10">
    <source>
        <dbReference type="ARBA" id="ARBA00022777"/>
    </source>
</evidence>
<dbReference type="InterPro" id="IPR023465">
    <property type="entry name" value="Riboflavin_kinase_dom_sf"/>
</dbReference>
<dbReference type="Gene3D" id="2.40.30.30">
    <property type="entry name" value="Riboflavin kinase-like"/>
    <property type="match status" value="1"/>
</dbReference>
<feature type="region of interest" description="Disordered" evidence="14">
    <location>
        <begin position="462"/>
        <end position="489"/>
    </location>
</feature>
<comment type="catalytic activity">
    <reaction evidence="13">
        <text>riboflavin + ATP = FMN + ADP + H(+)</text>
        <dbReference type="Rhea" id="RHEA:14357"/>
        <dbReference type="ChEBI" id="CHEBI:15378"/>
        <dbReference type="ChEBI" id="CHEBI:30616"/>
        <dbReference type="ChEBI" id="CHEBI:57986"/>
        <dbReference type="ChEBI" id="CHEBI:58210"/>
        <dbReference type="ChEBI" id="CHEBI:456216"/>
        <dbReference type="EC" id="2.7.1.26"/>
    </reaction>
</comment>
<evidence type="ECO:0000256" key="8">
    <source>
        <dbReference type="ARBA" id="ARBA00022679"/>
    </source>
</evidence>
<dbReference type="Pfam" id="PF01687">
    <property type="entry name" value="Flavokinase"/>
    <property type="match status" value="1"/>
</dbReference>
<evidence type="ECO:0000256" key="4">
    <source>
        <dbReference type="ARBA" id="ARBA00012105"/>
    </source>
</evidence>
<comment type="function">
    <text evidence="1">Catalyzes the phosphorylation of riboflavin (vitamin B2) to form flavin mononucleotide (FMN) coenzyme.</text>
</comment>
<evidence type="ECO:0000259" key="15">
    <source>
        <dbReference type="SMART" id="SM00904"/>
    </source>
</evidence>
<feature type="domain" description="Riboflavin kinase" evidence="15">
    <location>
        <begin position="410"/>
        <end position="588"/>
    </location>
</feature>
<evidence type="ECO:0000256" key="1">
    <source>
        <dbReference type="ARBA" id="ARBA00003572"/>
    </source>
</evidence>
<comment type="caution">
    <text evidence="16">The sequence shown here is derived from an EMBL/GenBank/DDBJ whole genome shotgun (WGS) entry which is preliminary data.</text>
</comment>
<keyword evidence="6" id="KW-0285">Flavoprotein</keyword>